<accession>A0A7Z0EQZ2</accession>
<proteinExistence type="predicted"/>
<dbReference type="PANTHER" id="PTHR37832:SF1">
    <property type="entry name" value="STRESS-RESPONSE A_B BARREL DOMAIN-CONTAINING PROTEIN"/>
    <property type="match status" value="1"/>
</dbReference>
<evidence type="ECO:0000259" key="1">
    <source>
        <dbReference type="PROSITE" id="PS51502"/>
    </source>
</evidence>
<dbReference type="Gene3D" id="3.30.70.100">
    <property type="match status" value="1"/>
</dbReference>
<dbReference type="Proteomes" id="UP000572051">
    <property type="component" value="Unassembled WGS sequence"/>
</dbReference>
<gene>
    <name evidence="2" type="ORF">HNR10_004534</name>
</gene>
<dbReference type="SMART" id="SM00886">
    <property type="entry name" value="Dabb"/>
    <property type="match status" value="1"/>
</dbReference>
<evidence type="ECO:0000313" key="2">
    <source>
        <dbReference type="EMBL" id="NYJ36653.1"/>
    </source>
</evidence>
<dbReference type="EMBL" id="JACCFS010000001">
    <property type="protein sequence ID" value="NYJ36653.1"/>
    <property type="molecule type" value="Genomic_DNA"/>
</dbReference>
<dbReference type="InterPro" id="IPR011008">
    <property type="entry name" value="Dimeric_a/b-barrel"/>
</dbReference>
<dbReference type="InterPro" id="IPR013097">
    <property type="entry name" value="Dabb"/>
</dbReference>
<reference evidence="2 3" key="1">
    <citation type="submission" date="2020-07" db="EMBL/GenBank/DDBJ databases">
        <title>Sequencing the genomes of 1000 actinobacteria strains.</title>
        <authorList>
            <person name="Klenk H.-P."/>
        </authorList>
    </citation>
    <scope>NUCLEOTIDE SEQUENCE [LARGE SCALE GENOMIC DNA]</scope>
    <source>
        <strain evidence="2 3">DSM 44442</strain>
    </source>
</reference>
<keyword evidence="3" id="KW-1185">Reference proteome</keyword>
<dbReference type="Pfam" id="PF07876">
    <property type="entry name" value="Dabb"/>
    <property type="match status" value="1"/>
</dbReference>
<organism evidence="2 3">
    <name type="scientific">Nocardiopsis aegyptia</name>
    <dbReference type="NCBI Taxonomy" id="220378"/>
    <lineage>
        <taxon>Bacteria</taxon>
        <taxon>Bacillati</taxon>
        <taxon>Actinomycetota</taxon>
        <taxon>Actinomycetes</taxon>
        <taxon>Streptosporangiales</taxon>
        <taxon>Nocardiopsidaceae</taxon>
        <taxon>Nocardiopsis</taxon>
    </lineage>
</organism>
<comment type="caution">
    <text evidence="2">The sequence shown here is derived from an EMBL/GenBank/DDBJ whole genome shotgun (WGS) entry which is preliminary data.</text>
</comment>
<dbReference type="PROSITE" id="PS51502">
    <property type="entry name" value="S_R_A_B_BARREL"/>
    <property type="match status" value="1"/>
</dbReference>
<dbReference type="RefSeq" id="WP_179826701.1">
    <property type="nucleotide sequence ID" value="NZ_JACCFS010000001.1"/>
</dbReference>
<protein>
    <recommendedName>
        <fullName evidence="1">Stress-response A/B barrel domain-containing protein</fullName>
    </recommendedName>
</protein>
<name>A0A7Z0EQZ2_9ACTN</name>
<evidence type="ECO:0000313" key="3">
    <source>
        <dbReference type="Proteomes" id="UP000572051"/>
    </source>
</evidence>
<dbReference type="AlphaFoldDB" id="A0A7Z0EQZ2"/>
<sequence length="101" mass="10935">MAIRHIALFRWRDDVTPEGVSRVQELLAALPSAIPELRAYSFGPDAGISDGAFDFAVVADVEDEAGFAAYRDHPEHQAALGVIRPMLADRAAIQYPIAGTE</sequence>
<dbReference type="SUPFAM" id="SSF54909">
    <property type="entry name" value="Dimeric alpha+beta barrel"/>
    <property type="match status" value="1"/>
</dbReference>
<feature type="domain" description="Stress-response A/B barrel" evidence="1">
    <location>
        <begin position="3"/>
        <end position="95"/>
    </location>
</feature>
<dbReference type="PANTHER" id="PTHR37832">
    <property type="entry name" value="BLL2683 PROTEIN"/>
    <property type="match status" value="1"/>
</dbReference>